<evidence type="ECO:0000313" key="3">
    <source>
        <dbReference type="Proteomes" id="UP000078240"/>
    </source>
</evidence>
<sequence length="132" mass="14367">MLRNLACRTFFTVPSRAARGRGQEGRGPVGHVLLGRRECALSDTLRWRREVAKDGKEEEEEAWIAWGCVRGPAAAPNGERDEAARMVRLAMPGAEQHLKRTGRSIGSSSAAARASQSDSRAGSYSMPVSLRC</sequence>
<organism evidence="2 3">
    <name type="scientific">Purpureocillium lilacinum</name>
    <name type="common">Paecilomyces lilacinus</name>
    <dbReference type="NCBI Taxonomy" id="33203"/>
    <lineage>
        <taxon>Eukaryota</taxon>
        <taxon>Fungi</taxon>
        <taxon>Dikarya</taxon>
        <taxon>Ascomycota</taxon>
        <taxon>Pezizomycotina</taxon>
        <taxon>Sordariomycetes</taxon>
        <taxon>Hypocreomycetidae</taxon>
        <taxon>Hypocreales</taxon>
        <taxon>Ophiocordycipitaceae</taxon>
        <taxon>Purpureocillium</taxon>
    </lineage>
</organism>
<gene>
    <name evidence="2" type="ORF">VFPBJ_10110</name>
</gene>
<feature type="compositionally biased region" description="Low complexity" evidence="1">
    <location>
        <begin position="103"/>
        <end position="123"/>
    </location>
</feature>
<comment type="caution">
    <text evidence="2">The sequence shown here is derived from an EMBL/GenBank/DDBJ whole genome shotgun (WGS) entry which is preliminary data.</text>
</comment>
<proteinExistence type="predicted"/>
<name>A0A179GAH4_PURLI</name>
<evidence type="ECO:0000256" key="1">
    <source>
        <dbReference type="SAM" id="MobiDB-lite"/>
    </source>
</evidence>
<protein>
    <submittedName>
        <fullName evidence="2">Uncharacterized protein</fullName>
    </submittedName>
</protein>
<accession>A0A179GAH4</accession>
<dbReference type="Proteomes" id="UP000078240">
    <property type="component" value="Unassembled WGS sequence"/>
</dbReference>
<evidence type="ECO:0000313" key="2">
    <source>
        <dbReference type="EMBL" id="OAQ74815.1"/>
    </source>
</evidence>
<reference evidence="2 3" key="1">
    <citation type="submission" date="2016-01" db="EMBL/GenBank/DDBJ databases">
        <title>Biosynthesis of antibiotic leucinostatins and their inhibition on Phytophthora in bio-control Purpureocillium lilacinum.</title>
        <authorList>
            <person name="Wang G."/>
            <person name="Liu Z."/>
            <person name="Lin R."/>
            <person name="Li E."/>
            <person name="Mao Z."/>
            <person name="Ling J."/>
            <person name="Yin W."/>
            <person name="Xie B."/>
        </authorList>
    </citation>
    <scope>NUCLEOTIDE SEQUENCE [LARGE SCALE GENOMIC DNA]</scope>
    <source>
        <strain evidence="2">PLBJ-1</strain>
    </source>
</reference>
<dbReference type="AlphaFoldDB" id="A0A179GAH4"/>
<feature type="region of interest" description="Disordered" evidence="1">
    <location>
        <begin position="94"/>
        <end position="132"/>
    </location>
</feature>
<dbReference type="EMBL" id="LSBH01000009">
    <property type="protein sequence ID" value="OAQ74815.1"/>
    <property type="molecule type" value="Genomic_DNA"/>
</dbReference>